<accession>A0A7C5DCI6</accession>
<dbReference type="EMBL" id="DRSK01000266">
    <property type="protein sequence ID" value="HHE08162.1"/>
    <property type="molecule type" value="Genomic_DNA"/>
</dbReference>
<name>A0A7C5DCI6_9CHLB</name>
<proteinExistence type="predicted"/>
<protein>
    <submittedName>
        <fullName evidence="1">Uncharacterized protein</fullName>
    </submittedName>
</protein>
<sequence length="83" mass="9254">MGLFEVVSRLVEAALRTCHYHRLNGTMLFFLQVLCQSVSSYQNVQNSLLMPVFADPGGLGCAVFLKKSENSANFLLKKSENQL</sequence>
<dbReference type="AlphaFoldDB" id="A0A7C5DCI6"/>
<dbReference type="Proteomes" id="UP000886059">
    <property type="component" value="Unassembled WGS sequence"/>
</dbReference>
<evidence type="ECO:0000313" key="1">
    <source>
        <dbReference type="EMBL" id="HHE08162.1"/>
    </source>
</evidence>
<gene>
    <name evidence="1" type="ORF">ENL01_04745</name>
</gene>
<comment type="caution">
    <text evidence="1">The sequence shown here is derived from an EMBL/GenBank/DDBJ whole genome shotgun (WGS) entry which is preliminary data.</text>
</comment>
<reference evidence="1" key="1">
    <citation type="journal article" date="2020" name="mSystems">
        <title>Genome- and Community-Level Interaction Insights into Carbon Utilization and Element Cycling Functions of Hydrothermarchaeota in Hydrothermal Sediment.</title>
        <authorList>
            <person name="Zhou Z."/>
            <person name="Liu Y."/>
            <person name="Xu W."/>
            <person name="Pan J."/>
            <person name="Luo Z.H."/>
            <person name="Li M."/>
        </authorList>
    </citation>
    <scope>NUCLEOTIDE SEQUENCE [LARGE SCALE GENOMIC DNA]</scope>
    <source>
        <strain evidence="1">HyVt-628</strain>
    </source>
</reference>
<organism evidence="1">
    <name type="scientific">Chlorobaculum parvum</name>
    <dbReference type="NCBI Taxonomy" id="274539"/>
    <lineage>
        <taxon>Bacteria</taxon>
        <taxon>Pseudomonadati</taxon>
        <taxon>Chlorobiota</taxon>
        <taxon>Chlorobiia</taxon>
        <taxon>Chlorobiales</taxon>
        <taxon>Chlorobiaceae</taxon>
        <taxon>Chlorobaculum</taxon>
    </lineage>
</organism>